<proteinExistence type="predicted"/>
<dbReference type="SMART" id="SM00225">
    <property type="entry name" value="BTB"/>
    <property type="match status" value="2"/>
</dbReference>
<dbReference type="OrthoDB" id="3164835at2759"/>
<sequence length="531" mass="59013">MADATPNHPFTDSSADIVFCLSDHVRFRLHRIILSIASDFFKDMFALPQPATITLSSPTAIASDEETAEIDGLPVVHVSESSIVLEGLFRLCYPVKDPPLDNLAQVRPVLEAALKYQMHEAIEITTRRLLDLAQTEPLRVYAIACLHSLADVVTAAARAVFDQQLMDKYVDELEEIPVSAYRRLLSYCGSSQATGKGEKLNGPFPASLDLEYSDLASVTPSIKPTDVDDAYDSVFLSDVEDFGSVASDTPNVIIRTCDEQDIKFSADMLRVFSPVLAASLSMTSSQSLESPRVITVPEPCDIMRPLLAMYHPLALPPALDAPALVSALVAAEKYQMKKAVWLLRDALSKLEADPSVDVVWLYFVACRFSMRSLAHAAARRCLRLQDLATSSFANVDFPGVNAGTFWRLLDYQRRCRTAIRSMLDADPATWMSEEWQRRVQICYRNYTYYSACWLPRYMNSVKKLPCPSGVDVVQDSVLRESLTQPLVISNQCSSCGSAPSILSLCNFSKYLAETMETRENEVALEWKGPIQ</sequence>
<keyword evidence="3" id="KW-1185">Reference proteome</keyword>
<dbReference type="Pfam" id="PF00651">
    <property type="entry name" value="BTB"/>
    <property type="match status" value="1"/>
</dbReference>
<evidence type="ECO:0000259" key="1">
    <source>
        <dbReference type="PROSITE" id="PS50097"/>
    </source>
</evidence>
<dbReference type="InterPro" id="IPR000210">
    <property type="entry name" value="BTB/POZ_dom"/>
</dbReference>
<dbReference type="Proteomes" id="UP000193067">
    <property type="component" value="Unassembled WGS sequence"/>
</dbReference>
<dbReference type="EMBL" id="KZ084093">
    <property type="protein sequence ID" value="OSD05506.1"/>
    <property type="molecule type" value="Genomic_DNA"/>
</dbReference>
<dbReference type="PROSITE" id="PS50097">
    <property type="entry name" value="BTB"/>
    <property type="match status" value="1"/>
</dbReference>
<dbReference type="CDD" id="cd18186">
    <property type="entry name" value="BTB_POZ_ZBTB_KLHL-like"/>
    <property type="match status" value="1"/>
</dbReference>
<dbReference type="InterPro" id="IPR011333">
    <property type="entry name" value="SKP1/BTB/POZ_sf"/>
</dbReference>
<evidence type="ECO:0000313" key="3">
    <source>
        <dbReference type="Proteomes" id="UP000193067"/>
    </source>
</evidence>
<evidence type="ECO:0000313" key="2">
    <source>
        <dbReference type="EMBL" id="OSD05506.1"/>
    </source>
</evidence>
<dbReference type="SUPFAM" id="SSF54695">
    <property type="entry name" value="POZ domain"/>
    <property type="match status" value="1"/>
</dbReference>
<reference evidence="2 3" key="1">
    <citation type="journal article" date="2015" name="Biotechnol. Biofuels">
        <title>Enhanced degradation of softwood versus hardwood by the white-rot fungus Pycnoporus coccineus.</title>
        <authorList>
            <person name="Couturier M."/>
            <person name="Navarro D."/>
            <person name="Chevret D."/>
            <person name="Henrissat B."/>
            <person name="Piumi F."/>
            <person name="Ruiz-Duenas F.J."/>
            <person name="Martinez A.T."/>
            <person name="Grigoriev I.V."/>
            <person name="Riley R."/>
            <person name="Lipzen A."/>
            <person name="Berrin J.G."/>
            <person name="Master E.R."/>
            <person name="Rosso M.N."/>
        </authorList>
    </citation>
    <scope>NUCLEOTIDE SEQUENCE [LARGE SCALE GENOMIC DNA]</scope>
    <source>
        <strain evidence="2 3">BRFM310</strain>
    </source>
</reference>
<feature type="domain" description="BTB" evidence="1">
    <location>
        <begin position="15"/>
        <end position="45"/>
    </location>
</feature>
<organism evidence="2 3">
    <name type="scientific">Trametes coccinea (strain BRFM310)</name>
    <name type="common">Pycnoporus coccineus</name>
    <dbReference type="NCBI Taxonomy" id="1353009"/>
    <lineage>
        <taxon>Eukaryota</taxon>
        <taxon>Fungi</taxon>
        <taxon>Dikarya</taxon>
        <taxon>Basidiomycota</taxon>
        <taxon>Agaricomycotina</taxon>
        <taxon>Agaricomycetes</taxon>
        <taxon>Polyporales</taxon>
        <taxon>Polyporaceae</taxon>
        <taxon>Trametes</taxon>
    </lineage>
</organism>
<dbReference type="STRING" id="1353009.A0A1Y2IWL5"/>
<gene>
    <name evidence="2" type="ORF">PYCCODRAFT_1465390</name>
</gene>
<protein>
    <recommendedName>
        <fullName evidence="1">BTB domain-containing protein</fullName>
    </recommendedName>
</protein>
<name>A0A1Y2IWL5_TRAC3</name>
<accession>A0A1Y2IWL5</accession>
<dbReference type="AlphaFoldDB" id="A0A1Y2IWL5"/>
<dbReference type="Gene3D" id="3.30.710.10">
    <property type="entry name" value="Potassium Channel Kv1.1, Chain A"/>
    <property type="match status" value="1"/>
</dbReference>